<keyword evidence="3" id="KW-1185">Reference proteome</keyword>
<dbReference type="InterPro" id="IPR025961">
    <property type="entry name" value="Metal_resist"/>
</dbReference>
<name>A0A1I6FW65_9RHOB</name>
<dbReference type="AlphaFoldDB" id="A0A1I6FW65"/>
<feature type="transmembrane region" description="Helical" evidence="1">
    <location>
        <begin position="12"/>
        <end position="35"/>
    </location>
</feature>
<dbReference type="RefSeq" id="WP_090196276.1">
    <property type="nucleotide sequence ID" value="NZ_FOYP01000001.1"/>
</dbReference>
<keyword evidence="1" id="KW-0472">Membrane</keyword>
<protein>
    <submittedName>
        <fullName evidence="2">Uncharacterized membrane protein</fullName>
    </submittedName>
</protein>
<evidence type="ECO:0000256" key="1">
    <source>
        <dbReference type="SAM" id="Phobius"/>
    </source>
</evidence>
<dbReference type="STRING" id="390270.SAMN04488005_0607"/>
<keyword evidence="1" id="KW-0812">Transmembrane</keyword>
<evidence type="ECO:0000313" key="2">
    <source>
        <dbReference type="EMBL" id="SFR34148.1"/>
    </source>
</evidence>
<accession>A0A1I6FW65</accession>
<organism evidence="2 3">
    <name type="scientific">Yoonia tamlensis</name>
    <dbReference type="NCBI Taxonomy" id="390270"/>
    <lineage>
        <taxon>Bacteria</taxon>
        <taxon>Pseudomonadati</taxon>
        <taxon>Pseudomonadota</taxon>
        <taxon>Alphaproteobacteria</taxon>
        <taxon>Rhodobacterales</taxon>
        <taxon>Paracoccaceae</taxon>
        <taxon>Yoonia</taxon>
    </lineage>
</organism>
<sequence>MADGQEKNGRLMRIVLVVSLAVNLAVAGLVVGTVVSGRLGEGPPRSFDLGLGPMARALAPEDRRAIGQALRRARPMGDYDPRAQTELMAQALRAVPFDPQALYDVIATQTQRSAQIQGAAQDAVVARITALTAGQRAALADRLLAEMSEDRPRPPRN</sequence>
<dbReference type="OrthoDB" id="7876971at2"/>
<dbReference type="Proteomes" id="UP000199478">
    <property type="component" value="Unassembled WGS sequence"/>
</dbReference>
<dbReference type="Pfam" id="PF13801">
    <property type="entry name" value="Metal_resist"/>
    <property type="match status" value="1"/>
</dbReference>
<reference evidence="3" key="1">
    <citation type="submission" date="2016-10" db="EMBL/GenBank/DDBJ databases">
        <authorList>
            <person name="Varghese N."/>
            <person name="Submissions S."/>
        </authorList>
    </citation>
    <scope>NUCLEOTIDE SEQUENCE [LARGE SCALE GENOMIC DNA]</scope>
    <source>
        <strain evidence="3">DSM 26879</strain>
    </source>
</reference>
<keyword evidence="1" id="KW-1133">Transmembrane helix</keyword>
<dbReference type="EMBL" id="FOYP01000001">
    <property type="protein sequence ID" value="SFR34148.1"/>
    <property type="molecule type" value="Genomic_DNA"/>
</dbReference>
<evidence type="ECO:0000313" key="3">
    <source>
        <dbReference type="Proteomes" id="UP000199478"/>
    </source>
</evidence>
<proteinExistence type="predicted"/>
<gene>
    <name evidence="2" type="ORF">SAMN04488005_0607</name>
</gene>